<protein>
    <submittedName>
        <fullName evidence="1">Uncharacterized protein</fullName>
    </submittedName>
</protein>
<dbReference type="EMBL" id="JAHRIQ010012178">
    <property type="protein sequence ID" value="MEQ2224552.1"/>
    <property type="molecule type" value="Genomic_DNA"/>
</dbReference>
<gene>
    <name evidence="1" type="ORF">ILYODFUR_008704</name>
</gene>
<evidence type="ECO:0000313" key="1">
    <source>
        <dbReference type="EMBL" id="MEQ2224552.1"/>
    </source>
</evidence>
<proteinExistence type="predicted"/>
<dbReference type="Proteomes" id="UP001482620">
    <property type="component" value="Unassembled WGS sequence"/>
</dbReference>
<accession>A0ABV0SVB1</accession>
<evidence type="ECO:0000313" key="2">
    <source>
        <dbReference type="Proteomes" id="UP001482620"/>
    </source>
</evidence>
<reference evidence="1 2" key="1">
    <citation type="submission" date="2021-06" db="EMBL/GenBank/DDBJ databases">
        <authorList>
            <person name="Palmer J.M."/>
        </authorList>
    </citation>
    <scope>NUCLEOTIDE SEQUENCE [LARGE SCALE GENOMIC DNA]</scope>
    <source>
        <strain evidence="2">if_2019</strain>
        <tissue evidence="1">Muscle</tissue>
    </source>
</reference>
<keyword evidence="2" id="KW-1185">Reference proteome</keyword>
<comment type="caution">
    <text evidence="1">The sequence shown here is derived from an EMBL/GenBank/DDBJ whole genome shotgun (WGS) entry which is preliminary data.</text>
</comment>
<organism evidence="1 2">
    <name type="scientific">Ilyodon furcidens</name>
    <name type="common">goldbreast splitfin</name>
    <dbReference type="NCBI Taxonomy" id="33524"/>
    <lineage>
        <taxon>Eukaryota</taxon>
        <taxon>Metazoa</taxon>
        <taxon>Chordata</taxon>
        <taxon>Craniata</taxon>
        <taxon>Vertebrata</taxon>
        <taxon>Euteleostomi</taxon>
        <taxon>Actinopterygii</taxon>
        <taxon>Neopterygii</taxon>
        <taxon>Teleostei</taxon>
        <taxon>Neoteleostei</taxon>
        <taxon>Acanthomorphata</taxon>
        <taxon>Ovalentaria</taxon>
        <taxon>Atherinomorphae</taxon>
        <taxon>Cyprinodontiformes</taxon>
        <taxon>Goodeidae</taxon>
        <taxon>Ilyodon</taxon>
    </lineage>
</organism>
<sequence length="105" mass="12052">MFYMLLFTRATDPDVFIQPSPDSSKSVHFPDTSLSRVRFYWKKPQVLLTIVDYILVWNIGIGLDDKQILSIDKFQKIGIHQEPITALTITDHVTGFFMSPCLTAM</sequence>
<name>A0ABV0SVB1_9TELE</name>